<feature type="signal peptide" evidence="2">
    <location>
        <begin position="1"/>
        <end position="28"/>
    </location>
</feature>
<feature type="compositionally biased region" description="Low complexity" evidence="1">
    <location>
        <begin position="29"/>
        <end position="53"/>
    </location>
</feature>
<reference evidence="3" key="1">
    <citation type="submission" date="2022-11" db="EMBL/GenBank/DDBJ databases">
        <authorList>
            <person name="Somphong A."/>
            <person name="Phongsopitanun W."/>
        </authorList>
    </citation>
    <scope>NUCLEOTIDE SEQUENCE</scope>
    <source>
        <strain evidence="3">Pm04-4</strain>
    </source>
</reference>
<evidence type="ECO:0008006" key="5">
    <source>
        <dbReference type="Google" id="ProtNLM"/>
    </source>
</evidence>
<keyword evidence="4" id="KW-1185">Reference proteome</keyword>
<feature type="chain" id="PRO_5046547389" description="Lipoprotein" evidence="2">
    <location>
        <begin position="29"/>
        <end position="180"/>
    </location>
</feature>
<organism evidence="3 4">
    <name type="scientific">Paractinoplanes pyxinae</name>
    <dbReference type="NCBI Taxonomy" id="2997416"/>
    <lineage>
        <taxon>Bacteria</taxon>
        <taxon>Bacillati</taxon>
        <taxon>Actinomycetota</taxon>
        <taxon>Actinomycetes</taxon>
        <taxon>Micromonosporales</taxon>
        <taxon>Micromonosporaceae</taxon>
        <taxon>Paractinoplanes</taxon>
    </lineage>
</organism>
<dbReference type="Proteomes" id="UP001151002">
    <property type="component" value="Unassembled WGS sequence"/>
</dbReference>
<dbReference type="PROSITE" id="PS51257">
    <property type="entry name" value="PROKAR_LIPOPROTEIN"/>
    <property type="match status" value="1"/>
</dbReference>
<name>A0ABT4AVV8_9ACTN</name>
<evidence type="ECO:0000256" key="1">
    <source>
        <dbReference type="SAM" id="MobiDB-lite"/>
    </source>
</evidence>
<evidence type="ECO:0000313" key="4">
    <source>
        <dbReference type="Proteomes" id="UP001151002"/>
    </source>
</evidence>
<protein>
    <recommendedName>
        <fullName evidence="5">Lipoprotein</fullName>
    </recommendedName>
</protein>
<sequence>MTHKRWRAALLVPLLAACSAEPPTPPTAAPAASPTAPGSAAPASPATPSSAGSDVVDCAHDIGGRPPDSGYRLVLDAVALPTGVLQANDSGEPGRLFAKTGLLVRAGRAVELTVTTPGVTIGWGSPGPEGTTIRVPACPNPNGWLAFAGGYTVTEPTCVALTVRSNGREQKAEVSVGRRC</sequence>
<keyword evidence="2" id="KW-0732">Signal</keyword>
<gene>
    <name evidence="3" type="ORF">OWR29_10190</name>
</gene>
<dbReference type="RefSeq" id="WP_267562356.1">
    <property type="nucleotide sequence ID" value="NZ_JAPNTZ010000003.1"/>
</dbReference>
<comment type="caution">
    <text evidence="3">The sequence shown here is derived from an EMBL/GenBank/DDBJ whole genome shotgun (WGS) entry which is preliminary data.</text>
</comment>
<proteinExistence type="predicted"/>
<evidence type="ECO:0000313" key="3">
    <source>
        <dbReference type="EMBL" id="MCY1138365.1"/>
    </source>
</evidence>
<evidence type="ECO:0000256" key="2">
    <source>
        <dbReference type="SAM" id="SignalP"/>
    </source>
</evidence>
<feature type="region of interest" description="Disordered" evidence="1">
    <location>
        <begin position="22"/>
        <end position="62"/>
    </location>
</feature>
<accession>A0ABT4AVV8</accession>
<dbReference type="EMBL" id="JAPNTZ010000003">
    <property type="protein sequence ID" value="MCY1138365.1"/>
    <property type="molecule type" value="Genomic_DNA"/>
</dbReference>